<protein>
    <submittedName>
        <fullName evidence="3">Single-stranded DNA-binding protein</fullName>
    </submittedName>
</protein>
<dbReference type="Pfam" id="PF00436">
    <property type="entry name" value="SSB"/>
    <property type="match status" value="1"/>
</dbReference>
<dbReference type="SUPFAM" id="SSF50249">
    <property type="entry name" value="Nucleic acid-binding proteins"/>
    <property type="match status" value="1"/>
</dbReference>
<dbReference type="Proteomes" id="UP000219412">
    <property type="component" value="Unassembled WGS sequence"/>
</dbReference>
<keyword evidence="4" id="KW-1185">Reference proteome</keyword>
<dbReference type="GO" id="GO:0003697">
    <property type="term" value="F:single-stranded DNA binding"/>
    <property type="evidence" value="ECO:0007669"/>
    <property type="project" value="InterPro"/>
</dbReference>
<sequence length="162" mass="19111">MLNKHNYMKGFIASKTALKKSEHATYILFNIAEPRKYKNHETGEYENNTQHFPFIAFSKTAEFIDKHLEKHQHVIIDFRMDMQKVNILDKVQSIIRLTATAIESLESKNSVKARIERFAEKDKVKETDVEHHESLETDTDIDEFITVKQKRVTDKDYDDFAF</sequence>
<dbReference type="InterPro" id="IPR000424">
    <property type="entry name" value="Primosome_PriB/ssb"/>
</dbReference>
<keyword evidence="1 2" id="KW-0238">DNA-binding</keyword>
<evidence type="ECO:0000313" key="3">
    <source>
        <dbReference type="EMBL" id="SOC45067.1"/>
    </source>
</evidence>
<dbReference type="PROSITE" id="PS50935">
    <property type="entry name" value="SSB"/>
    <property type="match status" value="1"/>
</dbReference>
<dbReference type="EMBL" id="OBQF01000008">
    <property type="protein sequence ID" value="SOC45067.1"/>
    <property type="molecule type" value="Genomic_DNA"/>
</dbReference>
<organism evidence="3 4">
    <name type="scientific">Salinicoccus kekensis</name>
    <dbReference type="NCBI Taxonomy" id="714307"/>
    <lineage>
        <taxon>Bacteria</taxon>
        <taxon>Bacillati</taxon>
        <taxon>Bacillota</taxon>
        <taxon>Bacilli</taxon>
        <taxon>Bacillales</taxon>
        <taxon>Staphylococcaceae</taxon>
        <taxon>Salinicoccus</taxon>
    </lineage>
</organism>
<dbReference type="InterPro" id="IPR012340">
    <property type="entry name" value="NA-bd_OB-fold"/>
</dbReference>
<reference evidence="4" key="1">
    <citation type="submission" date="2017-08" db="EMBL/GenBank/DDBJ databases">
        <authorList>
            <person name="Varghese N."/>
            <person name="Submissions S."/>
        </authorList>
    </citation>
    <scope>NUCLEOTIDE SEQUENCE [LARGE SCALE GENOMIC DNA]</scope>
    <source>
        <strain evidence="4">DSM 23173</strain>
    </source>
</reference>
<accession>A0A285UTQ7</accession>
<evidence type="ECO:0000313" key="4">
    <source>
        <dbReference type="Proteomes" id="UP000219412"/>
    </source>
</evidence>
<evidence type="ECO:0000256" key="1">
    <source>
        <dbReference type="ARBA" id="ARBA00023125"/>
    </source>
</evidence>
<dbReference type="Gene3D" id="2.40.50.140">
    <property type="entry name" value="Nucleic acid-binding proteins"/>
    <property type="match status" value="1"/>
</dbReference>
<name>A0A285UTQ7_9STAP</name>
<evidence type="ECO:0000256" key="2">
    <source>
        <dbReference type="PROSITE-ProRule" id="PRU00252"/>
    </source>
</evidence>
<dbReference type="RefSeq" id="WP_179647234.1">
    <property type="nucleotide sequence ID" value="NZ_OBQF01000008.1"/>
</dbReference>
<dbReference type="AlphaFoldDB" id="A0A285UTQ7"/>
<proteinExistence type="predicted"/>
<gene>
    <name evidence="3" type="ORF">SAMN05878391_2580</name>
</gene>